<comment type="caution">
    <text evidence="1">The sequence shown here is derived from an EMBL/GenBank/DDBJ whole genome shotgun (WGS) entry which is preliminary data.</text>
</comment>
<sequence>MRLVTHDLEECEFKNICNNDKILNEIRLEHEKEDELVVVVVKVVHELDCRMVVKEIEDGLLKEIEWFEQDIGGESEDDKEKKWVGEGYYNPGGKSGCTGTVIQFDFEGIRQVLVNCKISKSMSPETLNVWQMKRKSNGGLNWSGWIRWVGEGYYNPGGKSGCTGTVIQFDFEGIRQVLVNCKISKSMSPETLNVWQIKRKSNGGCWIVVGKSDPYLGGAARRRACNDDTIAFMRLLHVSWRGSTTSCLQPWRVGYILIPARTRSSEPNSFKACLFMNIDNRFVGNNWSSQRKEIPLNQYLEPQQMLMVPLLQQFLVQLPLKRRTKKMYENFNAPSTESLDSIFNRLKKIVSQLAILGENISQEDLNMKFLTSLPAKWNTHVVV</sequence>
<dbReference type="AlphaFoldDB" id="A0A6L2LTX4"/>
<protein>
    <submittedName>
        <fullName evidence="1">Uncharacterized protein</fullName>
    </submittedName>
</protein>
<organism evidence="1">
    <name type="scientific">Tanacetum cinerariifolium</name>
    <name type="common">Dalmatian daisy</name>
    <name type="synonym">Chrysanthemum cinerariifolium</name>
    <dbReference type="NCBI Taxonomy" id="118510"/>
    <lineage>
        <taxon>Eukaryota</taxon>
        <taxon>Viridiplantae</taxon>
        <taxon>Streptophyta</taxon>
        <taxon>Embryophyta</taxon>
        <taxon>Tracheophyta</taxon>
        <taxon>Spermatophyta</taxon>
        <taxon>Magnoliopsida</taxon>
        <taxon>eudicotyledons</taxon>
        <taxon>Gunneridae</taxon>
        <taxon>Pentapetalae</taxon>
        <taxon>asterids</taxon>
        <taxon>campanulids</taxon>
        <taxon>Asterales</taxon>
        <taxon>Asteraceae</taxon>
        <taxon>Asteroideae</taxon>
        <taxon>Anthemideae</taxon>
        <taxon>Anthemidinae</taxon>
        <taxon>Tanacetum</taxon>
    </lineage>
</organism>
<gene>
    <name evidence="1" type="ORF">Tci_037036</name>
</gene>
<name>A0A6L2LTX4_TANCI</name>
<reference evidence="1" key="1">
    <citation type="journal article" date="2019" name="Sci. Rep.">
        <title>Draft genome of Tanacetum cinerariifolium, the natural source of mosquito coil.</title>
        <authorList>
            <person name="Yamashiro T."/>
            <person name="Shiraishi A."/>
            <person name="Satake H."/>
            <person name="Nakayama K."/>
        </authorList>
    </citation>
    <scope>NUCLEOTIDE SEQUENCE</scope>
</reference>
<dbReference type="Pfam" id="PF14223">
    <property type="entry name" value="Retrotran_gag_2"/>
    <property type="match status" value="1"/>
</dbReference>
<dbReference type="EMBL" id="BKCJ010005129">
    <property type="protein sequence ID" value="GEU65058.1"/>
    <property type="molecule type" value="Genomic_DNA"/>
</dbReference>
<accession>A0A6L2LTX4</accession>
<proteinExistence type="predicted"/>
<evidence type="ECO:0000313" key="1">
    <source>
        <dbReference type="EMBL" id="GEU65058.1"/>
    </source>
</evidence>